<feature type="region of interest" description="Disordered" evidence="1">
    <location>
        <begin position="50"/>
        <end position="70"/>
    </location>
</feature>
<evidence type="ECO:0000313" key="2">
    <source>
        <dbReference type="EMBL" id="MBE1514311.1"/>
    </source>
</evidence>
<evidence type="ECO:0000256" key="1">
    <source>
        <dbReference type="SAM" id="MobiDB-lite"/>
    </source>
</evidence>
<dbReference type="RefSeq" id="WP_192591076.1">
    <property type="nucleotide sequence ID" value="NZ_JADBEE010000001.1"/>
</dbReference>
<proteinExistence type="predicted"/>
<gene>
    <name evidence="2" type="ORF">H4W26_001066</name>
</gene>
<organism evidence="2 3">
    <name type="scientific">Nesterenkonia halotolerans</name>
    <dbReference type="NCBI Taxonomy" id="225325"/>
    <lineage>
        <taxon>Bacteria</taxon>
        <taxon>Bacillati</taxon>
        <taxon>Actinomycetota</taxon>
        <taxon>Actinomycetes</taxon>
        <taxon>Micrococcales</taxon>
        <taxon>Micrococcaceae</taxon>
        <taxon>Nesterenkonia</taxon>
    </lineage>
</organism>
<reference evidence="2 3" key="1">
    <citation type="submission" date="2020-10" db="EMBL/GenBank/DDBJ databases">
        <title>Sequencing the genomes of 1000 actinobacteria strains.</title>
        <authorList>
            <person name="Klenk H.-P."/>
        </authorList>
    </citation>
    <scope>NUCLEOTIDE SEQUENCE [LARGE SCALE GENOMIC DNA]</scope>
    <source>
        <strain evidence="2 3">DSM 15474</strain>
    </source>
</reference>
<evidence type="ECO:0008006" key="4">
    <source>
        <dbReference type="Google" id="ProtNLM"/>
    </source>
</evidence>
<name>A0ABR9J5P1_9MICC</name>
<comment type="caution">
    <text evidence="2">The sequence shown here is derived from an EMBL/GenBank/DDBJ whole genome shotgun (WGS) entry which is preliminary data.</text>
</comment>
<evidence type="ECO:0000313" key="3">
    <source>
        <dbReference type="Proteomes" id="UP000636579"/>
    </source>
</evidence>
<sequence>MPEQPHKHTTKTKAQMFVTLRREILAARLKITLDERQGRTTAPELRDLAAMDVPPASWAMPDHTARTGEG</sequence>
<dbReference type="Proteomes" id="UP000636579">
    <property type="component" value="Unassembled WGS sequence"/>
</dbReference>
<keyword evidence="3" id="KW-1185">Reference proteome</keyword>
<dbReference type="EMBL" id="JADBEE010000001">
    <property type="protein sequence ID" value="MBE1514311.1"/>
    <property type="molecule type" value="Genomic_DNA"/>
</dbReference>
<accession>A0ABR9J5P1</accession>
<protein>
    <recommendedName>
        <fullName evidence="4">Transcriptional regulator</fullName>
    </recommendedName>
</protein>